<gene>
    <name evidence="3" type="ORF">SAMN04487928_10142</name>
</gene>
<dbReference type="PANTHER" id="PTHR12526">
    <property type="entry name" value="GLYCOSYLTRANSFERASE"/>
    <property type="match status" value="1"/>
</dbReference>
<organism evidence="3 4">
    <name type="scientific">Butyrivibrio proteoclasticus</name>
    <dbReference type="NCBI Taxonomy" id="43305"/>
    <lineage>
        <taxon>Bacteria</taxon>
        <taxon>Bacillati</taxon>
        <taxon>Bacillota</taxon>
        <taxon>Clostridia</taxon>
        <taxon>Lachnospirales</taxon>
        <taxon>Lachnospiraceae</taxon>
        <taxon>Butyrivibrio</taxon>
    </lineage>
</organism>
<dbReference type="OrthoDB" id="9787617at2"/>
<dbReference type="GO" id="GO:0016757">
    <property type="term" value="F:glycosyltransferase activity"/>
    <property type="evidence" value="ECO:0007669"/>
    <property type="project" value="InterPro"/>
</dbReference>
<dbReference type="InterPro" id="IPR001296">
    <property type="entry name" value="Glyco_trans_1"/>
</dbReference>
<dbReference type="SUPFAM" id="SSF53756">
    <property type="entry name" value="UDP-Glycosyltransferase/glycogen phosphorylase"/>
    <property type="match status" value="1"/>
</dbReference>
<dbReference type="EMBL" id="FOXO01000001">
    <property type="protein sequence ID" value="SFP34504.1"/>
    <property type="molecule type" value="Genomic_DNA"/>
</dbReference>
<protein>
    <submittedName>
        <fullName evidence="3">Glycosyltransferase involved in cell wall bisynthesis</fullName>
    </submittedName>
</protein>
<keyword evidence="4" id="KW-1185">Reference proteome</keyword>
<evidence type="ECO:0000259" key="1">
    <source>
        <dbReference type="Pfam" id="PF00534"/>
    </source>
</evidence>
<accession>A0A1I5PK85</accession>
<sequence length="369" mass="41715">MKTIAFHLNCLVQGGAERVVSNLANQFAKEGYKVYVATEWVDQNEFALDERVTRVHVGLREGDEKKNRITKFFLRIKYLKEFVKKYHPDVLIAFAQRANYRALMAAGNSDVPVVISIRTDPVGHYDALSDKVQIKWLFPKAAGCVFQTTGQKEFFKPYLQDNSRIILNPVNPKYFGVTAPSEREKAVVHHARLVDFKNQPMLCRAFIKVHEKHPDYVLKIYGPDSFDGTKEILEKIIAENHAEDYILLMGGSDELEKEIPKGAVYAFSSDWEGMPNSLLEAMAMGMPIVATDCPCGGPRTVMTDGKNGLLVPIKDEDKMAEGISKLIEDRELAERLGKEAAKIEEIANADAVFVQWRDYLDEVIARSKR</sequence>
<reference evidence="4" key="1">
    <citation type="submission" date="2016-10" db="EMBL/GenBank/DDBJ databases">
        <authorList>
            <person name="Varghese N."/>
            <person name="Submissions S."/>
        </authorList>
    </citation>
    <scope>NUCLEOTIDE SEQUENCE [LARGE SCALE GENOMIC DNA]</scope>
    <source>
        <strain evidence="4">P18</strain>
    </source>
</reference>
<dbReference type="PANTHER" id="PTHR12526:SF630">
    <property type="entry name" value="GLYCOSYLTRANSFERASE"/>
    <property type="match status" value="1"/>
</dbReference>
<dbReference type="AlphaFoldDB" id="A0A1I5PK85"/>
<evidence type="ECO:0000259" key="2">
    <source>
        <dbReference type="Pfam" id="PF13439"/>
    </source>
</evidence>
<evidence type="ECO:0000313" key="3">
    <source>
        <dbReference type="EMBL" id="SFP34504.1"/>
    </source>
</evidence>
<dbReference type="Pfam" id="PF00534">
    <property type="entry name" value="Glycos_transf_1"/>
    <property type="match status" value="1"/>
</dbReference>
<keyword evidence="3" id="KW-0808">Transferase</keyword>
<dbReference type="Proteomes" id="UP000182624">
    <property type="component" value="Unassembled WGS sequence"/>
</dbReference>
<dbReference type="Pfam" id="PF13439">
    <property type="entry name" value="Glyco_transf_4"/>
    <property type="match status" value="1"/>
</dbReference>
<name>A0A1I5PK85_9FIRM</name>
<evidence type="ECO:0000313" key="4">
    <source>
        <dbReference type="Proteomes" id="UP000182624"/>
    </source>
</evidence>
<feature type="domain" description="Glycosyl transferase family 1" evidence="1">
    <location>
        <begin position="175"/>
        <end position="342"/>
    </location>
</feature>
<proteinExistence type="predicted"/>
<dbReference type="InterPro" id="IPR028098">
    <property type="entry name" value="Glyco_trans_4-like_N"/>
</dbReference>
<feature type="domain" description="Glycosyltransferase subfamily 4-like N-terminal" evidence="2">
    <location>
        <begin position="14"/>
        <end position="172"/>
    </location>
</feature>
<dbReference type="Gene3D" id="3.40.50.2000">
    <property type="entry name" value="Glycogen Phosphorylase B"/>
    <property type="match status" value="2"/>
</dbReference>